<name>A0A3Q8RRR2_9FLAO</name>
<organism evidence="2 3">
    <name type="scientific">Tenacibaculum singaporense</name>
    <dbReference type="NCBI Taxonomy" id="2358479"/>
    <lineage>
        <taxon>Bacteria</taxon>
        <taxon>Pseudomonadati</taxon>
        <taxon>Bacteroidota</taxon>
        <taxon>Flavobacteriia</taxon>
        <taxon>Flavobacteriales</taxon>
        <taxon>Flavobacteriaceae</taxon>
        <taxon>Tenacibaculum</taxon>
    </lineage>
</organism>
<dbReference type="Proteomes" id="UP000274593">
    <property type="component" value="Chromosome"/>
</dbReference>
<sequence>MEFRNSKDALFFFLREKKKSIFLSNELGIIMIMLSCLLWLLSFHFSYQFLFFTIAIQISFLCIGFKMISTEKYRQLEAINMIKKINIKNKDREIYFNKMFEKLLREYSSKEKHFEENPKKQIEIILKKLNSLKLNRTEKTELINMLNYFLYKHYVG</sequence>
<feature type="transmembrane region" description="Helical" evidence="1">
    <location>
        <begin position="47"/>
        <end position="65"/>
    </location>
</feature>
<keyword evidence="1" id="KW-0472">Membrane</keyword>
<dbReference type="KEGG" id="tsig:D6T69_13610"/>
<reference evidence="2 3" key="1">
    <citation type="submission" date="2018-09" db="EMBL/GenBank/DDBJ databases">
        <title>Insights into the microbiota of Asian seabass (Lates calcarifer) with tenacibaculosis symptoms and description of sp. nov. Tenacibaculum singaporense.</title>
        <authorList>
            <person name="Miyake S."/>
            <person name="Soh M."/>
            <person name="Azman M.N."/>
            <person name="Ngoh S.Y."/>
            <person name="Orban L."/>
        </authorList>
    </citation>
    <scope>NUCLEOTIDE SEQUENCE [LARGE SCALE GENOMIC DNA]</scope>
    <source>
        <strain evidence="2 3">DSM 106434</strain>
    </source>
</reference>
<keyword evidence="3" id="KW-1185">Reference proteome</keyword>
<proteinExistence type="predicted"/>
<evidence type="ECO:0000256" key="1">
    <source>
        <dbReference type="SAM" id="Phobius"/>
    </source>
</evidence>
<gene>
    <name evidence="2" type="ORF">D6T69_13610</name>
</gene>
<protein>
    <submittedName>
        <fullName evidence="2">Uncharacterized protein</fullName>
    </submittedName>
</protein>
<accession>A0A3Q8RRR2</accession>
<feature type="transmembrane region" description="Helical" evidence="1">
    <location>
        <begin position="21"/>
        <end position="41"/>
    </location>
</feature>
<keyword evidence="1" id="KW-1133">Transmembrane helix</keyword>
<dbReference type="RefSeq" id="WP_125068340.1">
    <property type="nucleotide sequence ID" value="NZ_CP032548.1"/>
</dbReference>
<evidence type="ECO:0000313" key="3">
    <source>
        <dbReference type="Proteomes" id="UP000274593"/>
    </source>
</evidence>
<dbReference type="AlphaFoldDB" id="A0A3Q8RRR2"/>
<dbReference type="EMBL" id="CP032548">
    <property type="protein sequence ID" value="AZJ36503.1"/>
    <property type="molecule type" value="Genomic_DNA"/>
</dbReference>
<evidence type="ECO:0000313" key="2">
    <source>
        <dbReference type="EMBL" id="AZJ36503.1"/>
    </source>
</evidence>
<keyword evidence="1" id="KW-0812">Transmembrane</keyword>